<organism evidence="2">
    <name type="scientific">marine sediment metagenome</name>
    <dbReference type="NCBI Taxonomy" id="412755"/>
    <lineage>
        <taxon>unclassified sequences</taxon>
        <taxon>metagenomes</taxon>
        <taxon>ecological metagenomes</taxon>
    </lineage>
</organism>
<name>X0UFS7_9ZZZZ</name>
<reference evidence="2" key="1">
    <citation type="journal article" date="2014" name="Front. Microbiol.">
        <title>High frequency of phylogenetically diverse reductive dehalogenase-homologous genes in deep subseafloor sedimentary metagenomes.</title>
        <authorList>
            <person name="Kawai M."/>
            <person name="Futagami T."/>
            <person name="Toyoda A."/>
            <person name="Takaki Y."/>
            <person name="Nishi S."/>
            <person name="Hori S."/>
            <person name="Arai W."/>
            <person name="Tsubouchi T."/>
            <person name="Morono Y."/>
            <person name="Uchiyama I."/>
            <person name="Ito T."/>
            <person name="Fujiyama A."/>
            <person name="Inagaki F."/>
            <person name="Takami H."/>
        </authorList>
    </citation>
    <scope>NUCLEOTIDE SEQUENCE</scope>
    <source>
        <strain evidence="2">Expedition CK06-06</strain>
    </source>
</reference>
<evidence type="ECO:0000256" key="1">
    <source>
        <dbReference type="SAM" id="MobiDB-lite"/>
    </source>
</evidence>
<evidence type="ECO:0000313" key="2">
    <source>
        <dbReference type="EMBL" id="GAF98161.1"/>
    </source>
</evidence>
<gene>
    <name evidence="2" type="ORF">S01H1_28588</name>
</gene>
<dbReference type="AlphaFoldDB" id="X0UFS7"/>
<proteinExistence type="predicted"/>
<dbReference type="EMBL" id="BARS01017479">
    <property type="protein sequence ID" value="GAF98161.1"/>
    <property type="molecule type" value="Genomic_DNA"/>
</dbReference>
<comment type="caution">
    <text evidence="2">The sequence shown here is derived from an EMBL/GenBank/DDBJ whole genome shotgun (WGS) entry which is preliminary data.</text>
</comment>
<sequence>LAKAYEQHVADIQANKRPTATMIRPEGALSAELPGRAKKPRAQKN</sequence>
<feature type="compositionally biased region" description="Basic residues" evidence="1">
    <location>
        <begin position="36"/>
        <end position="45"/>
    </location>
</feature>
<protein>
    <submittedName>
        <fullName evidence="2">Uncharacterized protein</fullName>
    </submittedName>
</protein>
<accession>X0UFS7</accession>
<feature type="non-terminal residue" evidence="2">
    <location>
        <position position="1"/>
    </location>
</feature>
<feature type="region of interest" description="Disordered" evidence="1">
    <location>
        <begin position="16"/>
        <end position="45"/>
    </location>
</feature>